<proteinExistence type="predicted"/>
<evidence type="ECO:0000313" key="3">
    <source>
        <dbReference type="Proteomes" id="UP000005435"/>
    </source>
</evidence>
<dbReference type="AlphaFoldDB" id="G8LSJ0"/>
<name>G8LSJ0_ACECE</name>
<dbReference type="Proteomes" id="UP000005435">
    <property type="component" value="Chromosome"/>
</dbReference>
<reference evidence="3" key="1">
    <citation type="submission" date="2011-12" db="EMBL/GenBank/DDBJ databases">
        <title>Complete sequence of Clostridium clariflavum DSM 19732.</title>
        <authorList>
            <consortium name="US DOE Joint Genome Institute"/>
            <person name="Lucas S."/>
            <person name="Han J."/>
            <person name="Lapidus A."/>
            <person name="Cheng J.-F."/>
            <person name="Goodwin L."/>
            <person name="Pitluck S."/>
            <person name="Peters L."/>
            <person name="Teshima H."/>
            <person name="Detter J.C."/>
            <person name="Han C."/>
            <person name="Tapia R."/>
            <person name="Land M."/>
            <person name="Hauser L."/>
            <person name="Kyrpides N."/>
            <person name="Ivanova N."/>
            <person name="Pagani I."/>
            <person name="Kitzmiller T."/>
            <person name="Lynd L."/>
            <person name="Izquierdo J."/>
            <person name="Woyke T."/>
        </authorList>
    </citation>
    <scope>NUCLEOTIDE SEQUENCE [LARGE SCALE GENOMIC DNA]</scope>
    <source>
        <strain evidence="3">DSM 19732 / NBRC 101661 / EBR45</strain>
    </source>
</reference>
<sequence precursor="true">MNNKIFKFLTLTVILVILLPSCSNTTNTLENAPEVTELPRVTRNDDGVKINGGKTIDEAMDYYINKIESSLGSAGDFFTGKYRIIDTVETSENVNVYSWIVSQWVDKSGNIESAHSRLAKVGFKKENNLYIYENHEYYDYFENYNHPYIPQKVNDILKDNIDTIYNELKTEVDKEVENYVNSQ</sequence>
<accession>G8LSJ0</accession>
<feature type="chain" id="PRO_5039637977" description="Lipoprotein" evidence="1">
    <location>
        <begin position="26"/>
        <end position="183"/>
    </location>
</feature>
<keyword evidence="1" id="KW-0732">Signal</keyword>
<evidence type="ECO:0000256" key="1">
    <source>
        <dbReference type="SAM" id="SignalP"/>
    </source>
</evidence>
<organism evidence="2 3">
    <name type="scientific">Acetivibrio clariflavus (strain DSM 19732 / NBRC 101661 / EBR45)</name>
    <name type="common">Clostridium clariflavum</name>
    <dbReference type="NCBI Taxonomy" id="720554"/>
    <lineage>
        <taxon>Bacteria</taxon>
        <taxon>Bacillati</taxon>
        <taxon>Bacillota</taxon>
        <taxon>Clostridia</taxon>
        <taxon>Eubacteriales</taxon>
        <taxon>Oscillospiraceae</taxon>
        <taxon>Acetivibrio</taxon>
    </lineage>
</organism>
<reference evidence="2 3" key="2">
    <citation type="journal article" date="2012" name="Stand. Genomic Sci.">
        <title>Complete Genome Sequence of Clostridium clariflavum DSM 19732.</title>
        <authorList>
            <person name="Izquierdo J.A."/>
            <person name="Goodwin L."/>
            <person name="Davenport K.W."/>
            <person name="Teshima H."/>
            <person name="Bruce D."/>
            <person name="Detter C."/>
            <person name="Tapia R."/>
            <person name="Han S."/>
            <person name="Land M."/>
            <person name="Hauser L."/>
            <person name="Jeffries C.D."/>
            <person name="Han J."/>
            <person name="Pitluck S."/>
            <person name="Nolan M."/>
            <person name="Chen A."/>
            <person name="Huntemann M."/>
            <person name="Mavromatis K."/>
            <person name="Mikhailova N."/>
            <person name="Liolios K."/>
            <person name="Woyke T."/>
            <person name="Lynd L.R."/>
        </authorList>
    </citation>
    <scope>NUCLEOTIDE SEQUENCE [LARGE SCALE GENOMIC DNA]</scope>
    <source>
        <strain evidence="3">DSM 19732 / NBRC 101661 / EBR45</strain>
    </source>
</reference>
<dbReference type="KEGG" id="ccl:Clocl_1672"/>
<dbReference type="HOGENOM" id="CLU_1472765_0_0_9"/>
<feature type="signal peptide" evidence="1">
    <location>
        <begin position="1"/>
        <end position="25"/>
    </location>
</feature>
<dbReference type="EMBL" id="CP003065">
    <property type="protein sequence ID" value="AEV68294.1"/>
    <property type="molecule type" value="Genomic_DNA"/>
</dbReference>
<dbReference type="OrthoDB" id="9953233at2"/>
<gene>
    <name evidence="2" type="ordered locus">Clocl_1672</name>
</gene>
<dbReference type="RefSeq" id="WP_014254883.1">
    <property type="nucleotide sequence ID" value="NC_016627.1"/>
</dbReference>
<keyword evidence="3" id="KW-1185">Reference proteome</keyword>
<evidence type="ECO:0008006" key="4">
    <source>
        <dbReference type="Google" id="ProtNLM"/>
    </source>
</evidence>
<protein>
    <recommendedName>
        <fullName evidence="4">Lipoprotein</fullName>
    </recommendedName>
</protein>
<evidence type="ECO:0000313" key="2">
    <source>
        <dbReference type="EMBL" id="AEV68294.1"/>
    </source>
</evidence>